<dbReference type="InterPro" id="IPR050273">
    <property type="entry name" value="GppA/Ppx_hydrolase"/>
</dbReference>
<proteinExistence type="inferred from homology"/>
<comment type="similarity">
    <text evidence="1">Belongs to the GppA/Ppx family.</text>
</comment>
<evidence type="ECO:0000256" key="1">
    <source>
        <dbReference type="ARBA" id="ARBA00007125"/>
    </source>
</evidence>
<protein>
    <recommendedName>
        <fullName evidence="6">Exopolyphosphatase</fullName>
    </recommendedName>
</protein>
<dbReference type="Gene3D" id="3.30.420.150">
    <property type="entry name" value="Exopolyphosphatase. Domain 2"/>
    <property type="match status" value="1"/>
</dbReference>
<dbReference type="STRING" id="1423739.FC85_GL000701"/>
<accession>A0A0R1S7V8</accession>
<feature type="domain" description="Ppx/GppA phosphatase N-terminal" evidence="2">
    <location>
        <begin position="26"/>
        <end position="306"/>
    </location>
</feature>
<dbReference type="SUPFAM" id="SSF53067">
    <property type="entry name" value="Actin-like ATPase domain"/>
    <property type="match status" value="1"/>
</dbReference>
<comment type="caution">
    <text evidence="4">The sequence shown here is derived from an EMBL/GenBank/DDBJ whole genome shotgun (WGS) entry which is preliminary data.</text>
</comment>
<evidence type="ECO:0000259" key="3">
    <source>
        <dbReference type="Pfam" id="PF21447"/>
    </source>
</evidence>
<dbReference type="Pfam" id="PF02541">
    <property type="entry name" value="Ppx-GppA"/>
    <property type="match status" value="1"/>
</dbReference>
<dbReference type="InterPro" id="IPR003607">
    <property type="entry name" value="HD/PDEase_dom"/>
</dbReference>
<dbReference type="PANTHER" id="PTHR30005:SF0">
    <property type="entry name" value="RETROGRADE REGULATION PROTEIN 2"/>
    <property type="match status" value="1"/>
</dbReference>
<dbReference type="GO" id="GO:0016462">
    <property type="term" value="F:pyrophosphatase activity"/>
    <property type="evidence" value="ECO:0007669"/>
    <property type="project" value="TreeGrafter"/>
</dbReference>
<evidence type="ECO:0000313" key="5">
    <source>
        <dbReference type="Proteomes" id="UP000052013"/>
    </source>
</evidence>
<dbReference type="InterPro" id="IPR048950">
    <property type="entry name" value="Ppx_GppA_C"/>
</dbReference>
<dbReference type="Gene3D" id="3.30.420.40">
    <property type="match status" value="1"/>
</dbReference>
<dbReference type="CDD" id="cd00077">
    <property type="entry name" value="HDc"/>
    <property type="match status" value="1"/>
</dbReference>
<dbReference type="PANTHER" id="PTHR30005">
    <property type="entry name" value="EXOPOLYPHOSPHATASE"/>
    <property type="match status" value="1"/>
</dbReference>
<evidence type="ECO:0000259" key="2">
    <source>
        <dbReference type="Pfam" id="PF02541"/>
    </source>
</evidence>
<dbReference type="InterPro" id="IPR043129">
    <property type="entry name" value="ATPase_NBD"/>
</dbReference>
<feature type="domain" description="Ppx/GppA phosphatase C-terminal" evidence="3">
    <location>
        <begin position="324"/>
        <end position="479"/>
    </location>
</feature>
<organism evidence="4 5">
    <name type="scientific">Lentilactobacillus diolivorans DSM 14421</name>
    <dbReference type="NCBI Taxonomy" id="1423739"/>
    <lineage>
        <taxon>Bacteria</taxon>
        <taxon>Bacillati</taxon>
        <taxon>Bacillota</taxon>
        <taxon>Bacilli</taxon>
        <taxon>Lactobacillales</taxon>
        <taxon>Lactobacillaceae</taxon>
        <taxon>Lentilactobacillus</taxon>
    </lineage>
</organism>
<sequence>MAAKYFGVIMVNVSGLELLIVNLKNLKPLERVQKDINLGDDVYQDKPVKYESVDRVSEALTGFIQILSDYGVTDYKLFGSEALSQAFNADFIADQLFLHTGLTIRWLSMSEEAFYRNQDIQIDMRKKKKMKHETVFLVGITSGNTSVTQFDDGKFISSTNFALGPIKIAEDLQSLRETAPNSIGLLNDYIDSKLNDFYSDNPASGIDKKQPSKIILLGTLPLKRLVDNYEKDSENSLSIDAFNRLVDDLVDVSDQYLIERLQADEEYVPLVLPELLLIRRVIRLTHADEIGFSDSGIVDGLVNSEAVAHGYSKRDFTQQTIIMANNLADHYNVEPVHQRLVTRFALHLFDQLKPLHQLGNRERLLLQVASILHDVGNYIGIHEHYLHSEYIISHSDITGLSDTERRLVAAVARYHSSTTPSEDLSHFQHISATNRRLIAKLAAILRLADALDDDRQQKIKRISVSIKEPNIIISVFSNANLAYENWIFNSKSQFFQEAFGYRAMLKQRSVKEK</sequence>
<dbReference type="Pfam" id="PF21447">
    <property type="entry name" value="Ppx-GppA_III"/>
    <property type="match status" value="1"/>
</dbReference>
<evidence type="ECO:0008006" key="6">
    <source>
        <dbReference type="Google" id="ProtNLM"/>
    </source>
</evidence>
<dbReference type="SUPFAM" id="SSF109604">
    <property type="entry name" value="HD-domain/PDEase-like"/>
    <property type="match status" value="1"/>
</dbReference>
<dbReference type="PATRIC" id="fig|1423739.3.peg.732"/>
<dbReference type="AlphaFoldDB" id="A0A0R1S7V8"/>
<dbReference type="RefSeq" id="WP_057865163.1">
    <property type="nucleotide sequence ID" value="NZ_AZEY01000079.1"/>
</dbReference>
<dbReference type="EMBL" id="AZEY01000079">
    <property type="protein sequence ID" value="KRL64913.1"/>
    <property type="molecule type" value="Genomic_DNA"/>
</dbReference>
<evidence type="ECO:0000313" key="4">
    <source>
        <dbReference type="EMBL" id="KRL64913.1"/>
    </source>
</evidence>
<reference evidence="4 5" key="1">
    <citation type="journal article" date="2015" name="Genome Announc.">
        <title>Expanding the biotechnology potential of lactobacilli through comparative genomics of 213 strains and associated genera.</title>
        <authorList>
            <person name="Sun Z."/>
            <person name="Harris H.M."/>
            <person name="McCann A."/>
            <person name="Guo C."/>
            <person name="Argimon S."/>
            <person name="Zhang W."/>
            <person name="Yang X."/>
            <person name="Jeffery I.B."/>
            <person name="Cooney J.C."/>
            <person name="Kagawa T.F."/>
            <person name="Liu W."/>
            <person name="Song Y."/>
            <person name="Salvetti E."/>
            <person name="Wrobel A."/>
            <person name="Rasinkangas P."/>
            <person name="Parkhill J."/>
            <person name="Rea M.C."/>
            <person name="O'Sullivan O."/>
            <person name="Ritari J."/>
            <person name="Douillard F.P."/>
            <person name="Paul Ross R."/>
            <person name="Yang R."/>
            <person name="Briner A.E."/>
            <person name="Felis G.E."/>
            <person name="de Vos W.M."/>
            <person name="Barrangou R."/>
            <person name="Klaenhammer T.R."/>
            <person name="Caufield P.W."/>
            <person name="Cui Y."/>
            <person name="Zhang H."/>
            <person name="O'Toole P.W."/>
        </authorList>
    </citation>
    <scope>NUCLEOTIDE SEQUENCE [LARGE SCALE GENOMIC DNA]</scope>
    <source>
        <strain evidence="4 5">DSM 14421</strain>
    </source>
</reference>
<name>A0A0R1S7V8_9LACO</name>
<dbReference type="Gene3D" id="1.10.3210.10">
    <property type="entry name" value="Hypothetical protein af1432"/>
    <property type="match status" value="1"/>
</dbReference>
<dbReference type="Proteomes" id="UP000052013">
    <property type="component" value="Unassembled WGS sequence"/>
</dbReference>
<dbReference type="InterPro" id="IPR003695">
    <property type="entry name" value="Ppx_GppA_N"/>
</dbReference>
<gene>
    <name evidence="4" type="ORF">FC85_GL000701</name>
</gene>